<organism evidence="1 2">
    <name type="scientific">Mycena sanguinolenta</name>
    <dbReference type="NCBI Taxonomy" id="230812"/>
    <lineage>
        <taxon>Eukaryota</taxon>
        <taxon>Fungi</taxon>
        <taxon>Dikarya</taxon>
        <taxon>Basidiomycota</taxon>
        <taxon>Agaricomycotina</taxon>
        <taxon>Agaricomycetes</taxon>
        <taxon>Agaricomycetidae</taxon>
        <taxon>Agaricales</taxon>
        <taxon>Marasmiineae</taxon>
        <taxon>Mycenaceae</taxon>
        <taxon>Mycena</taxon>
    </lineage>
</organism>
<protein>
    <recommendedName>
        <fullName evidence="3">F-box domain-containing protein</fullName>
    </recommendedName>
</protein>
<dbReference type="Proteomes" id="UP000623467">
    <property type="component" value="Unassembled WGS sequence"/>
</dbReference>
<reference evidence="1" key="1">
    <citation type="submission" date="2020-05" db="EMBL/GenBank/DDBJ databases">
        <title>Mycena genomes resolve the evolution of fungal bioluminescence.</title>
        <authorList>
            <person name="Tsai I.J."/>
        </authorList>
    </citation>
    <scope>NUCLEOTIDE SEQUENCE</scope>
    <source>
        <strain evidence="1">160909Yilan</strain>
    </source>
</reference>
<keyword evidence="2" id="KW-1185">Reference proteome</keyword>
<sequence>MHRSLRIPEVVALICDELLPVDYDPNAPMKKETSATLAAFAITCKAFSNPALDLLWRNLSLNPSLHNLLNCLPSEILDGFSDDAYFQVPVALSDWERVLLYSRRTKSFVMKEGLYSPKALETLRICFPGQLFPNIETLHWVAKEPLLSHISLFFGPRLTGLTIGSFSTVAHLSFLTTVAMQCPLLEDVSIIFSDEFLAELDVLDKPQVLRQFRSLSCFVQALKHLRKLAAPSLDRAALEHVARLPTFVSLELTKQYPIITIIPAPASASPAASAESSLQSLDMTGTTVAVLEQLIALLGHAPISYLKATFPKSATSQEIVSFYASLATHCSRSSLISELDIAIPQILSAEGIPPS</sequence>
<evidence type="ECO:0000313" key="2">
    <source>
        <dbReference type="Proteomes" id="UP000623467"/>
    </source>
</evidence>
<dbReference type="EMBL" id="JACAZH010000042">
    <property type="protein sequence ID" value="KAF7335175.1"/>
    <property type="molecule type" value="Genomic_DNA"/>
</dbReference>
<proteinExistence type="predicted"/>
<dbReference type="OrthoDB" id="3031760at2759"/>
<evidence type="ECO:0008006" key="3">
    <source>
        <dbReference type="Google" id="ProtNLM"/>
    </source>
</evidence>
<gene>
    <name evidence="1" type="ORF">MSAN_02350700</name>
</gene>
<name>A0A8H6X614_9AGAR</name>
<dbReference type="AlphaFoldDB" id="A0A8H6X614"/>
<accession>A0A8H6X614</accession>
<evidence type="ECO:0000313" key="1">
    <source>
        <dbReference type="EMBL" id="KAF7335175.1"/>
    </source>
</evidence>
<comment type="caution">
    <text evidence="1">The sequence shown here is derived from an EMBL/GenBank/DDBJ whole genome shotgun (WGS) entry which is preliminary data.</text>
</comment>